<evidence type="ECO:0000313" key="23">
    <source>
        <dbReference type="Proteomes" id="UP001208534"/>
    </source>
</evidence>
<dbReference type="RefSeq" id="WP_151711544.1">
    <property type="nucleotide sequence ID" value="NZ_BBOS01000069.1"/>
</dbReference>
<dbReference type="EC" id="2.6.1.42" evidence="21"/>
<evidence type="ECO:0000256" key="4">
    <source>
        <dbReference type="ARBA" id="ARBA00004931"/>
    </source>
</evidence>
<evidence type="ECO:0000256" key="14">
    <source>
        <dbReference type="ARBA" id="ARBA00048212"/>
    </source>
</evidence>
<comment type="cofactor">
    <cofactor evidence="1 20">
        <name>pyridoxal 5'-phosphate</name>
        <dbReference type="ChEBI" id="CHEBI:597326"/>
    </cofactor>
</comment>
<dbReference type="NCBIfam" id="NF005146">
    <property type="entry name" value="PRK06606.1"/>
    <property type="match status" value="1"/>
</dbReference>
<evidence type="ECO:0000256" key="17">
    <source>
        <dbReference type="ARBA" id="ARBA00049529"/>
    </source>
</evidence>
<protein>
    <recommendedName>
        <fullName evidence="21">Branched-chain-amino-acid aminotransferase</fullName>
        <shortName evidence="21">BCAT</shortName>
        <ecNumber evidence="21">2.6.1.42</ecNumber>
    </recommendedName>
</protein>
<dbReference type="Pfam" id="PF01063">
    <property type="entry name" value="Aminotran_4"/>
    <property type="match status" value="1"/>
</dbReference>
<evidence type="ECO:0000256" key="1">
    <source>
        <dbReference type="ARBA" id="ARBA00001933"/>
    </source>
</evidence>
<sequence length="319" mass="35616">MDMIEKQKIKTPHHPLVYLNGDFLPREHALLPITTQAFNYGTAVFEGIRGYKQSSNNEISIFRLDEHLKRFKQSASLLLIDKIPPHDELKEIILTLLSRNDAKKDCYIRPIAFKSNLLPNSGFGVKLSNVDSGLSINSLDMQAYVKQTGICCTISNWQRVADNSIPARAKITGSYVNSALAMESAQRSGYDDAIMLNNKGNVSEATTSNVFIIKNKTLITPPLSAHILEGITRDTVITLAKTHLKLNVEERDISPSELLTADESFLTGTGVEIALINQIDHHELSSSGDASYSRTIKNIYEKIVRGEISEFQHWLTPLY</sequence>
<keyword evidence="12 21" id="KW-0100">Branched-chain amino acid biosynthesis</keyword>
<dbReference type="InterPro" id="IPR043131">
    <property type="entry name" value="BCAT-like_N"/>
</dbReference>
<evidence type="ECO:0000256" key="21">
    <source>
        <dbReference type="RuleBase" id="RU364094"/>
    </source>
</evidence>
<dbReference type="Gene3D" id="3.30.470.10">
    <property type="match status" value="1"/>
</dbReference>
<dbReference type="Proteomes" id="UP001208534">
    <property type="component" value="Unassembled WGS sequence"/>
</dbReference>
<dbReference type="GO" id="GO:0008652">
    <property type="term" value="P:amino acid biosynthetic process"/>
    <property type="evidence" value="ECO:0007669"/>
    <property type="project" value="UniProtKB-KW"/>
</dbReference>
<comment type="pathway">
    <text evidence="3 21">Amino-acid biosynthesis; L-isoleucine biosynthesis; L-isoleucine from 2-oxobutanoate: step 4/4.</text>
</comment>
<comment type="similarity">
    <text evidence="6 19">Belongs to the class-IV pyridoxal-phosphate-dependent aminotransferase family.</text>
</comment>
<evidence type="ECO:0000313" key="22">
    <source>
        <dbReference type="EMBL" id="MCU4395421.1"/>
    </source>
</evidence>
<keyword evidence="7 21" id="KW-0032">Aminotransferase</keyword>
<evidence type="ECO:0000256" key="15">
    <source>
        <dbReference type="ARBA" id="ARBA00048798"/>
    </source>
</evidence>
<evidence type="ECO:0000256" key="2">
    <source>
        <dbReference type="ARBA" id="ARBA00003109"/>
    </source>
</evidence>
<evidence type="ECO:0000256" key="8">
    <source>
        <dbReference type="ARBA" id="ARBA00022605"/>
    </source>
</evidence>
<evidence type="ECO:0000256" key="19">
    <source>
        <dbReference type="RuleBase" id="RU004106"/>
    </source>
</evidence>
<comment type="catalytic activity">
    <reaction evidence="16 21">
        <text>L-leucine + 2-oxoglutarate = 4-methyl-2-oxopentanoate + L-glutamate</text>
        <dbReference type="Rhea" id="RHEA:18321"/>
        <dbReference type="ChEBI" id="CHEBI:16810"/>
        <dbReference type="ChEBI" id="CHEBI:17865"/>
        <dbReference type="ChEBI" id="CHEBI:29985"/>
        <dbReference type="ChEBI" id="CHEBI:57427"/>
        <dbReference type="EC" id="2.6.1.42"/>
    </reaction>
</comment>
<gene>
    <name evidence="21" type="primary">ilvE</name>
    <name evidence="22" type="ORF">KTH64_00175</name>
</gene>
<keyword evidence="9 21" id="KW-0808">Transferase</keyword>
<dbReference type="EMBL" id="JAHPRE010000001">
    <property type="protein sequence ID" value="MCU4395421.1"/>
    <property type="molecule type" value="Genomic_DNA"/>
</dbReference>
<evidence type="ECO:0000256" key="16">
    <source>
        <dbReference type="ARBA" id="ARBA00049229"/>
    </source>
</evidence>
<evidence type="ECO:0000256" key="9">
    <source>
        <dbReference type="ARBA" id="ARBA00022679"/>
    </source>
</evidence>
<comment type="catalytic activity">
    <reaction evidence="14 21">
        <text>L-valine + 2-oxoglutarate = 3-methyl-2-oxobutanoate + L-glutamate</text>
        <dbReference type="Rhea" id="RHEA:24813"/>
        <dbReference type="ChEBI" id="CHEBI:11851"/>
        <dbReference type="ChEBI" id="CHEBI:16810"/>
        <dbReference type="ChEBI" id="CHEBI:29985"/>
        <dbReference type="ChEBI" id="CHEBI:57762"/>
        <dbReference type="EC" id="2.6.1.42"/>
    </reaction>
</comment>
<comment type="function">
    <text evidence="18">Involved in the biosynthesis of p-aminobenzoate (PABA), a precursor of tetrahydrofolate. Converts 4-amino-4-deoxychorismate into 4-aminobenzoate (PABA) and pyruvate.</text>
</comment>
<organism evidence="22 23">
    <name type="scientific">Acinetobacter junii</name>
    <dbReference type="NCBI Taxonomy" id="40215"/>
    <lineage>
        <taxon>Bacteria</taxon>
        <taxon>Pseudomonadati</taxon>
        <taxon>Pseudomonadota</taxon>
        <taxon>Gammaproteobacteria</taxon>
        <taxon>Moraxellales</taxon>
        <taxon>Moraxellaceae</taxon>
        <taxon>Acinetobacter</taxon>
    </lineage>
</organism>
<comment type="catalytic activity">
    <reaction evidence="17">
        <text>4-amino-4-deoxychorismate = 4-aminobenzoate + pyruvate + H(+)</text>
        <dbReference type="Rhea" id="RHEA:16201"/>
        <dbReference type="ChEBI" id="CHEBI:15361"/>
        <dbReference type="ChEBI" id="CHEBI:15378"/>
        <dbReference type="ChEBI" id="CHEBI:17836"/>
        <dbReference type="ChEBI" id="CHEBI:58406"/>
        <dbReference type="EC" id="4.1.3.38"/>
    </reaction>
</comment>
<keyword evidence="8 21" id="KW-0028">Amino-acid biosynthesis</keyword>
<comment type="catalytic activity">
    <reaction evidence="15 21">
        <text>L-isoleucine + 2-oxoglutarate = (S)-3-methyl-2-oxopentanoate + L-glutamate</text>
        <dbReference type="Rhea" id="RHEA:24801"/>
        <dbReference type="ChEBI" id="CHEBI:16810"/>
        <dbReference type="ChEBI" id="CHEBI:29985"/>
        <dbReference type="ChEBI" id="CHEBI:35146"/>
        <dbReference type="ChEBI" id="CHEBI:58045"/>
        <dbReference type="EC" id="2.6.1.42"/>
    </reaction>
</comment>
<dbReference type="AlphaFoldDB" id="A0AAW5R8K8"/>
<name>A0AAW5R8K8_ACIJU</name>
<evidence type="ECO:0000256" key="12">
    <source>
        <dbReference type="ARBA" id="ARBA00023304"/>
    </source>
</evidence>
<accession>A0AAW5R8K8</accession>
<dbReference type="InterPro" id="IPR018300">
    <property type="entry name" value="Aminotrans_IV_CS"/>
</dbReference>
<proteinExistence type="inferred from homology"/>
<evidence type="ECO:0000256" key="5">
    <source>
        <dbReference type="ARBA" id="ARBA00005072"/>
    </source>
</evidence>
<evidence type="ECO:0000256" key="3">
    <source>
        <dbReference type="ARBA" id="ARBA00004824"/>
    </source>
</evidence>
<comment type="pathway">
    <text evidence="4 21">Amino-acid biosynthesis; L-valine biosynthesis; L-valine from pyruvate: step 4/4.</text>
</comment>
<evidence type="ECO:0000256" key="7">
    <source>
        <dbReference type="ARBA" id="ARBA00022576"/>
    </source>
</evidence>
<dbReference type="InterPro" id="IPR043132">
    <property type="entry name" value="BCAT-like_C"/>
</dbReference>
<dbReference type="InterPro" id="IPR005785">
    <property type="entry name" value="B_amino_transI"/>
</dbReference>
<comment type="pathway">
    <text evidence="13">Cofactor biosynthesis; tetrahydrofolate biosynthesis; 4-aminobenzoate from chorismate: step 2/2.</text>
</comment>
<evidence type="ECO:0000256" key="13">
    <source>
        <dbReference type="ARBA" id="ARBA00035633"/>
    </source>
</evidence>
<comment type="pathway">
    <text evidence="5 21">Amino-acid biosynthesis; L-leucine biosynthesis; L-leucine from 3-methyl-2-oxobutanoate: step 4/4.</text>
</comment>
<comment type="caution">
    <text evidence="22">The sequence shown here is derived from an EMBL/GenBank/DDBJ whole genome shotgun (WGS) entry which is preliminary data.</text>
</comment>
<dbReference type="InterPro" id="IPR050571">
    <property type="entry name" value="Class-IV_PLP-Dep_Aminotrnsfr"/>
</dbReference>
<evidence type="ECO:0000256" key="20">
    <source>
        <dbReference type="RuleBase" id="RU004516"/>
    </source>
</evidence>
<dbReference type="PANTHER" id="PTHR42743">
    <property type="entry name" value="AMINO-ACID AMINOTRANSFERASE"/>
    <property type="match status" value="1"/>
</dbReference>
<dbReference type="PANTHER" id="PTHR42743:SF4">
    <property type="entry name" value="BRANCHED-CHAIN-AMINO-ACID AMINOTRANSFERASE-RELATED"/>
    <property type="match status" value="1"/>
</dbReference>
<dbReference type="GO" id="GO:0046656">
    <property type="term" value="P:folic acid biosynthetic process"/>
    <property type="evidence" value="ECO:0007669"/>
    <property type="project" value="UniProtKB-KW"/>
</dbReference>
<evidence type="ECO:0000256" key="6">
    <source>
        <dbReference type="ARBA" id="ARBA00009320"/>
    </source>
</evidence>
<dbReference type="Gene3D" id="3.20.10.10">
    <property type="entry name" value="D-amino Acid Aminotransferase, subunit A, domain 2"/>
    <property type="match status" value="1"/>
</dbReference>
<evidence type="ECO:0000256" key="18">
    <source>
        <dbReference type="ARBA" id="ARBA00054027"/>
    </source>
</evidence>
<dbReference type="NCBIfam" id="TIGR01122">
    <property type="entry name" value="ilvE_I"/>
    <property type="match status" value="1"/>
</dbReference>
<keyword evidence="11" id="KW-0289">Folate biosynthesis</keyword>
<dbReference type="InterPro" id="IPR036038">
    <property type="entry name" value="Aminotransferase-like"/>
</dbReference>
<dbReference type="GO" id="GO:0008696">
    <property type="term" value="F:4-amino-4-deoxychorismate lyase activity"/>
    <property type="evidence" value="ECO:0007669"/>
    <property type="project" value="UniProtKB-EC"/>
</dbReference>
<dbReference type="GO" id="GO:0009082">
    <property type="term" value="P:branched-chain amino acid biosynthetic process"/>
    <property type="evidence" value="ECO:0007669"/>
    <property type="project" value="UniProtKB-KW"/>
</dbReference>
<comment type="function">
    <text evidence="2 21">Acts on leucine, isoleucine and valine.</text>
</comment>
<evidence type="ECO:0000256" key="11">
    <source>
        <dbReference type="ARBA" id="ARBA00022909"/>
    </source>
</evidence>
<dbReference type="InterPro" id="IPR001544">
    <property type="entry name" value="Aminotrans_IV"/>
</dbReference>
<reference evidence="22" key="1">
    <citation type="submission" date="2021-06" db="EMBL/GenBank/DDBJ databases">
        <title>Propagation of a rapidly emergent carbapenem-resistant Acinetobacter baumannii lineage by various extra-hospital transmission networks.</title>
        <authorList>
            <person name="Calix J."/>
        </authorList>
    </citation>
    <scope>NUCLEOTIDE SEQUENCE</scope>
    <source>
        <strain evidence="22">WU_MDCI_Aw63</strain>
    </source>
</reference>
<dbReference type="FunFam" id="3.20.10.10:FF:000002">
    <property type="entry name" value="D-alanine aminotransferase"/>
    <property type="match status" value="1"/>
</dbReference>
<evidence type="ECO:0000256" key="10">
    <source>
        <dbReference type="ARBA" id="ARBA00022898"/>
    </source>
</evidence>
<keyword evidence="10 20" id="KW-0663">Pyridoxal phosphate</keyword>
<dbReference type="GO" id="GO:0004084">
    <property type="term" value="F:branched-chain-amino-acid transaminase activity"/>
    <property type="evidence" value="ECO:0007669"/>
    <property type="project" value="UniProtKB-EC"/>
</dbReference>
<dbReference type="PROSITE" id="PS00770">
    <property type="entry name" value="AA_TRANSFER_CLASS_4"/>
    <property type="match status" value="1"/>
</dbReference>
<dbReference type="SUPFAM" id="SSF56752">
    <property type="entry name" value="D-aminoacid aminotransferase-like PLP-dependent enzymes"/>
    <property type="match status" value="1"/>
</dbReference>